<dbReference type="InterPro" id="IPR000086">
    <property type="entry name" value="NUDIX_hydrolase_dom"/>
</dbReference>
<feature type="domain" description="Nudix hydrolase" evidence="4">
    <location>
        <begin position="29"/>
        <end position="160"/>
    </location>
</feature>
<dbReference type="GO" id="GO:0016787">
    <property type="term" value="F:hydrolase activity"/>
    <property type="evidence" value="ECO:0007669"/>
    <property type="project" value="UniProtKB-KW"/>
</dbReference>
<dbReference type="EMBL" id="SRJC01000001">
    <property type="protein sequence ID" value="TGB03594.1"/>
    <property type="molecule type" value="Genomic_DNA"/>
</dbReference>
<comment type="cofactor">
    <cofactor evidence="1">
        <name>Mg(2+)</name>
        <dbReference type="ChEBI" id="CHEBI:18420"/>
    </cofactor>
</comment>
<dbReference type="Pfam" id="PF00293">
    <property type="entry name" value="NUDIX"/>
    <property type="match status" value="1"/>
</dbReference>
<dbReference type="Gene3D" id="3.90.79.10">
    <property type="entry name" value="Nucleoside Triphosphate Pyrophosphohydrolase"/>
    <property type="match status" value="1"/>
</dbReference>
<dbReference type="InterPro" id="IPR020084">
    <property type="entry name" value="NUDIX_hydrolase_CS"/>
</dbReference>
<evidence type="ECO:0000313" key="5">
    <source>
        <dbReference type="EMBL" id="TGB03594.1"/>
    </source>
</evidence>
<dbReference type="InterPro" id="IPR015797">
    <property type="entry name" value="NUDIX_hydrolase-like_dom_sf"/>
</dbReference>
<evidence type="ECO:0000259" key="4">
    <source>
        <dbReference type="PROSITE" id="PS51462"/>
    </source>
</evidence>
<dbReference type="STRING" id="192814.GCA_900166575_00456"/>
<dbReference type="PANTHER" id="PTHR43046">
    <property type="entry name" value="GDP-MANNOSE MANNOSYL HYDROLASE"/>
    <property type="match status" value="1"/>
</dbReference>
<dbReference type="PROSITE" id="PS51462">
    <property type="entry name" value="NUDIX"/>
    <property type="match status" value="1"/>
</dbReference>
<proteinExistence type="inferred from homology"/>
<protein>
    <submittedName>
        <fullName evidence="5">NUDIX domain-containing protein</fullName>
    </submittedName>
</protein>
<dbReference type="AlphaFoldDB" id="A0A4Z0H137"/>
<gene>
    <name evidence="5" type="ORF">E4663_00890</name>
</gene>
<reference evidence="5 6" key="1">
    <citation type="journal article" date="2003" name="Int. J. Syst. Evol. Microbiol.">
        <title>Halobacillus salinus sp. nov., isolated from a salt lake on the coast of the East Sea in Korea.</title>
        <authorList>
            <person name="Yoon J.H."/>
            <person name="Kang K.H."/>
            <person name="Park Y.H."/>
        </authorList>
    </citation>
    <scope>NUCLEOTIDE SEQUENCE [LARGE SCALE GENOMIC DNA]</scope>
    <source>
        <strain evidence="5 6">HSL-3</strain>
    </source>
</reference>
<dbReference type="PANTHER" id="PTHR43046:SF2">
    <property type="entry name" value="8-OXO-DGTP DIPHOSPHATASE-RELATED"/>
    <property type="match status" value="1"/>
</dbReference>
<evidence type="ECO:0000256" key="2">
    <source>
        <dbReference type="ARBA" id="ARBA00022801"/>
    </source>
</evidence>
<accession>A0A4Z0H137</accession>
<evidence type="ECO:0000256" key="3">
    <source>
        <dbReference type="RuleBase" id="RU003476"/>
    </source>
</evidence>
<keyword evidence="2 3" id="KW-0378">Hydrolase</keyword>
<dbReference type="PROSITE" id="PS00893">
    <property type="entry name" value="NUDIX_BOX"/>
    <property type="match status" value="1"/>
</dbReference>
<comment type="similarity">
    <text evidence="3">Belongs to the Nudix hydrolase family.</text>
</comment>
<dbReference type="CDD" id="cd04677">
    <property type="entry name" value="NUDIX_Hydrolase"/>
    <property type="match status" value="1"/>
</dbReference>
<sequence>MNSWDFCLGRSVYVADYIKEVREKVGSMPLVVSVAGCLILDDQNRVLLQHRTDNQYWSHPGGAVEVGESVEDTVRREVFEETGLRVIELQLFHIYSGDSQHYIYPNGDEVYFVNVIYICTNYEGTPAADELETKDVQFFDLESLPPMTSNNRTILEDFKKQGGIDE</sequence>
<dbReference type="PRINTS" id="PR00502">
    <property type="entry name" value="NUDIXFAMILY"/>
</dbReference>
<dbReference type="Proteomes" id="UP000297982">
    <property type="component" value="Unassembled WGS sequence"/>
</dbReference>
<evidence type="ECO:0000313" key="6">
    <source>
        <dbReference type="Proteomes" id="UP000297982"/>
    </source>
</evidence>
<name>A0A4Z0H137_9BACI</name>
<dbReference type="SUPFAM" id="SSF55811">
    <property type="entry name" value="Nudix"/>
    <property type="match status" value="1"/>
</dbReference>
<dbReference type="InterPro" id="IPR020476">
    <property type="entry name" value="Nudix_hydrolase"/>
</dbReference>
<keyword evidence="6" id="KW-1185">Reference proteome</keyword>
<comment type="caution">
    <text evidence="5">The sequence shown here is derived from an EMBL/GenBank/DDBJ whole genome shotgun (WGS) entry which is preliminary data.</text>
</comment>
<organism evidence="5 6">
    <name type="scientific">Halobacillus salinus</name>
    <dbReference type="NCBI Taxonomy" id="192814"/>
    <lineage>
        <taxon>Bacteria</taxon>
        <taxon>Bacillati</taxon>
        <taxon>Bacillota</taxon>
        <taxon>Bacilli</taxon>
        <taxon>Bacillales</taxon>
        <taxon>Bacillaceae</taxon>
        <taxon>Halobacillus</taxon>
    </lineage>
</organism>
<evidence type="ECO:0000256" key="1">
    <source>
        <dbReference type="ARBA" id="ARBA00001946"/>
    </source>
</evidence>